<dbReference type="GO" id="GO:0016323">
    <property type="term" value="C:basolateral plasma membrane"/>
    <property type="evidence" value="ECO:0007669"/>
    <property type="project" value="TreeGrafter"/>
</dbReference>
<dbReference type="GO" id="GO:0006820">
    <property type="term" value="P:monoatomic anion transport"/>
    <property type="evidence" value="ECO:0007669"/>
    <property type="project" value="InterPro"/>
</dbReference>
<feature type="transmembrane region" description="Helical" evidence="5">
    <location>
        <begin position="691"/>
        <end position="707"/>
    </location>
</feature>
<evidence type="ECO:0000313" key="8">
    <source>
        <dbReference type="Proteomes" id="UP000678499"/>
    </source>
</evidence>
<evidence type="ECO:0000259" key="6">
    <source>
        <dbReference type="Pfam" id="PF00955"/>
    </source>
</evidence>
<keyword evidence="2 5" id="KW-0812">Transmembrane</keyword>
<evidence type="ECO:0000256" key="3">
    <source>
        <dbReference type="ARBA" id="ARBA00022989"/>
    </source>
</evidence>
<keyword evidence="8" id="KW-1185">Reference proteome</keyword>
<feature type="transmembrane region" description="Helical" evidence="5">
    <location>
        <begin position="443"/>
        <end position="464"/>
    </location>
</feature>
<dbReference type="PANTHER" id="PTHR11453">
    <property type="entry name" value="ANION EXCHANGE PROTEIN"/>
    <property type="match status" value="1"/>
</dbReference>
<comment type="subcellular location">
    <subcellularLocation>
        <location evidence="1">Membrane</location>
        <topology evidence="1">Multi-pass membrane protein</topology>
    </subcellularLocation>
</comment>
<feature type="domain" description="Bicarbonate transporter-like transmembrane" evidence="6">
    <location>
        <begin position="149"/>
        <end position="724"/>
    </location>
</feature>
<feature type="transmembrane region" description="Helical" evidence="5">
    <location>
        <begin position="219"/>
        <end position="245"/>
    </location>
</feature>
<feature type="transmembrane region" description="Helical" evidence="5">
    <location>
        <begin position="411"/>
        <end position="431"/>
    </location>
</feature>
<evidence type="ECO:0000256" key="4">
    <source>
        <dbReference type="ARBA" id="ARBA00023136"/>
    </source>
</evidence>
<accession>A0A7R9G961</accession>
<gene>
    <name evidence="7" type="ORF">NMOB1V02_LOCUS600</name>
</gene>
<dbReference type="InterPro" id="IPR003020">
    <property type="entry name" value="HCO3_transpt_euk"/>
</dbReference>
<dbReference type="Pfam" id="PF00955">
    <property type="entry name" value="HCO3_cotransp"/>
    <property type="match status" value="1"/>
</dbReference>
<dbReference type="PRINTS" id="PR01231">
    <property type="entry name" value="HCO3TRNSPORT"/>
</dbReference>
<keyword evidence="3 5" id="KW-1133">Transmembrane helix</keyword>
<feature type="transmembrane region" description="Helical" evidence="5">
    <location>
        <begin position="591"/>
        <end position="607"/>
    </location>
</feature>
<evidence type="ECO:0000256" key="5">
    <source>
        <dbReference type="SAM" id="Phobius"/>
    </source>
</evidence>
<dbReference type="PANTHER" id="PTHR11453:SF127">
    <property type="entry name" value="SOLUTE CARRIER FAMILY 4 MEMBER 11"/>
    <property type="match status" value="1"/>
</dbReference>
<feature type="transmembrane region" description="Helical" evidence="5">
    <location>
        <begin position="257"/>
        <end position="276"/>
    </location>
</feature>
<dbReference type="EMBL" id="CAJPEX010000051">
    <property type="protein sequence ID" value="CAG0912830.1"/>
    <property type="molecule type" value="Genomic_DNA"/>
</dbReference>
<feature type="transmembrane region" description="Helical" evidence="5">
    <location>
        <begin position="178"/>
        <end position="199"/>
    </location>
</feature>
<sequence>MAKLQKERPQAILSDRYEEKSRTSLLGHGFRKGTKNALETGRTFATIFADMDIRQKLLEAHSEDDFKKVLMKHAEDLASEQSNAEKRFLENHTAAIPLLTKEIPVDNTPSTGMLVTLPPSADESPESVLNSLFSAGMLQEGTWCQFGRDVLDDLARRIPYYASDYRDGIADRKTIQKVVSTTFFLYFACILPAIAFGVLNDHNTGGKIDVKKVILGQTVGGFLYAVFSGQPLMIVLTTAPLAIYIKIIHSICDDFHLDFFAMYCCVGIWNSFFLILYSLFGLSRLMRWSTRSTEEIFALFISVAFCVDAFRDVAKACDFKNVTSNHSVSQQVLTHLENALHNANQSNFGHTVLPTANEARVTSETTPKSLLPQWQLGNVTSQPPFAMPRINEYADIPLNPPQEHCRRESSILFLLLMFGTLWLGVSLYNFNKTPYLQASKREALADYALPVSVLLLSFVGSFLFRDVHLERFKYDTHKVFNLARIDTLSTGAIFGAMGLGFIISLLFFMDQNITSAMVNNPCNKLKKGPAYHLDLFVVAILNGFLSALGFPWMHAAIPHSPLHVRSLADVEERVDQGHVYEIIVKVRETRITGIASHILIGLSIFLLPYPMAYIPTAVLDGLFLYMAVTALNGNQMFERITLLFMEQAAYPPNHYIRRVPQRKMHQFTACQVLQLLIMCMVGFSPWPYMKMIFPILLLVMLPIRHRIIPHIIDRKYLDALDGEHQ</sequence>
<evidence type="ECO:0000256" key="2">
    <source>
        <dbReference type="ARBA" id="ARBA00022692"/>
    </source>
</evidence>
<dbReference type="AlphaFoldDB" id="A0A7R9G961"/>
<feature type="transmembrane region" description="Helical" evidence="5">
    <location>
        <begin position="529"/>
        <end position="550"/>
    </location>
</feature>
<organism evidence="7">
    <name type="scientific">Notodromas monacha</name>
    <dbReference type="NCBI Taxonomy" id="399045"/>
    <lineage>
        <taxon>Eukaryota</taxon>
        <taxon>Metazoa</taxon>
        <taxon>Ecdysozoa</taxon>
        <taxon>Arthropoda</taxon>
        <taxon>Crustacea</taxon>
        <taxon>Oligostraca</taxon>
        <taxon>Ostracoda</taxon>
        <taxon>Podocopa</taxon>
        <taxon>Podocopida</taxon>
        <taxon>Cypridocopina</taxon>
        <taxon>Cypridoidea</taxon>
        <taxon>Cyprididae</taxon>
        <taxon>Notodromas</taxon>
    </lineage>
</organism>
<dbReference type="GO" id="GO:0050801">
    <property type="term" value="P:monoatomic ion homeostasis"/>
    <property type="evidence" value="ECO:0007669"/>
    <property type="project" value="TreeGrafter"/>
</dbReference>
<keyword evidence="4 5" id="KW-0472">Membrane</keyword>
<dbReference type="OrthoDB" id="1735926at2759"/>
<dbReference type="EMBL" id="OA882088">
    <property type="protein sequence ID" value="CAD7272678.1"/>
    <property type="molecule type" value="Genomic_DNA"/>
</dbReference>
<evidence type="ECO:0000313" key="7">
    <source>
        <dbReference type="EMBL" id="CAD7272678.1"/>
    </source>
</evidence>
<dbReference type="GO" id="GO:0005452">
    <property type="term" value="F:solute:inorganic anion antiporter activity"/>
    <property type="evidence" value="ECO:0007669"/>
    <property type="project" value="InterPro"/>
</dbReference>
<dbReference type="Gene3D" id="1.10.287.570">
    <property type="entry name" value="Helical hairpin bin"/>
    <property type="match status" value="1"/>
</dbReference>
<protein>
    <recommendedName>
        <fullName evidence="6">Bicarbonate transporter-like transmembrane domain-containing protein</fullName>
    </recommendedName>
</protein>
<name>A0A7R9G961_9CRUS</name>
<feature type="transmembrane region" description="Helical" evidence="5">
    <location>
        <begin position="485"/>
        <end position="509"/>
    </location>
</feature>
<evidence type="ECO:0000256" key="1">
    <source>
        <dbReference type="ARBA" id="ARBA00004141"/>
    </source>
</evidence>
<dbReference type="InterPro" id="IPR011531">
    <property type="entry name" value="HCO3_transpt-like_TM_dom"/>
</dbReference>
<dbReference type="FunFam" id="1.10.287.570:FF:000002">
    <property type="entry name" value="Solute carrier family 4 member 11"/>
    <property type="match status" value="1"/>
</dbReference>
<proteinExistence type="predicted"/>
<reference evidence="7" key="1">
    <citation type="submission" date="2020-11" db="EMBL/GenBank/DDBJ databases">
        <authorList>
            <person name="Tran Van P."/>
        </authorList>
    </citation>
    <scope>NUCLEOTIDE SEQUENCE</scope>
</reference>
<dbReference type="Proteomes" id="UP000678499">
    <property type="component" value="Unassembled WGS sequence"/>
</dbReference>